<evidence type="ECO:0000256" key="3">
    <source>
        <dbReference type="ARBA" id="ARBA00022475"/>
    </source>
</evidence>
<organism evidence="9 10">
    <name type="scientific">Paenibacillus baekrokdamisoli</name>
    <dbReference type="NCBI Taxonomy" id="1712516"/>
    <lineage>
        <taxon>Bacteria</taxon>
        <taxon>Bacillati</taxon>
        <taxon>Bacillota</taxon>
        <taxon>Bacilli</taxon>
        <taxon>Bacillales</taxon>
        <taxon>Paenibacillaceae</taxon>
        <taxon>Paenibacillus</taxon>
    </lineage>
</organism>
<gene>
    <name evidence="9" type="primary">ydgH</name>
    <name evidence="9" type="ORF">Back11_62430</name>
</gene>
<dbReference type="Proteomes" id="UP000275368">
    <property type="component" value="Chromosome"/>
</dbReference>
<dbReference type="KEGG" id="pbk:Back11_62430"/>
<keyword evidence="10" id="KW-1185">Reference proteome</keyword>
<dbReference type="InterPro" id="IPR004869">
    <property type="entry name" value="MMPL_dom"/>
</dbReference>
<evidence type="ECO:0000256" key="6">
    <source>
        <dbReference type="ARBA" id="ARBA00023136"/>
    </source>
</evidence>
<dbReference type="SUPFAM" id="SSF82866">
    <property type="entry name" value="Multidrug efflux transporter AcrB transmembrane domain"/>
    <property type="match status" value="2"/>
</dbReference>
<dbReference type="RefSeq" id="WP_164523066.1">
    <property type="nucleotide sequence ID" value="NZ_AP019308.1"/>
</dbReference>
<dbReference type="Pfam" id="PF03176">
    <property type="entry name" value="MMPL"/>
    <property type="match status" value="2"/>
</dbReference>
<evidence type="ECO:0000313" key="9">
    <source>
        <dbReference type="EMBL" id="BBH24898.1"/>
    </source>
</evidence>
<dbReference type="PANTHER" id="PTHR33406">
    <property type="entry name" value="MEMBRANE PROTEIN MJ1562-RELATED"/>
    <property type="match status" value="1"/>
</dbReference>
<name>A0A3G9JL50_9BACL</name>
<dbReference type="EMBL" id="AP019308">
    <property type="protein sequence ID" value="BBH24898.1"/>
    <property type="molecule type" value="Genomic_DNA"/>
</dbReference>
<keyword evidence="6 8" id="KW-0472">Membrane</keyword>
<feature type="transmembrane region" description="Helical" evidence="8">
    <location>
        <begin position="839"/>
        <end position="860"/>
    </location>
</feature>
<dbReference type="PANTHER" id="PTHR33406:SF6">
    <property type="entry name" value="MEMBRANE PROTEIN YDGH-RELATED"/>
    <property type="match status" value="1"/>
</dbReference>
<dbReference type="InterPro" id="IPR050545">
    <property type="entry name" value="Mycobact_MmpL"/>
</dbReference>
<feature type="transmembrane region" description="Helical" evidence="8">
    <location>
        <begin position="373"/>
        <end position="391"/>
    </location>
</feature>
<evidence type="ECO:0000256" key="2">
    <source>
        <dbReference type="ARBA" id="ARBA00010157"/>
    </source>
</evidence>
<feature type="transmembrane region" description="Helical" evidence="8">
    <location>
        <begin position="290"/>
        <end position="312"/>
    </location>
</feature>
<dbReference type="InterPro" id="IPR001036">
    <property type="entry name" value="Acrflvin-R"/>
</dbReference>
<feature type="transmembrane region" description="Helical" evidence="8">
    <location>
        <begin position="211"/>
        <end position="232"/>
    </location>
</feature>
<evidence type="ECO:0000256" key="1">
    <source>
        <dbReference type="ARBA" id="ARBA00004651"/>
    </source>
</evidence>
<proteinExistence type="inferred from homology"/>
<feature type="transmembrane region" description="Helical" evidence="8">
    <location>
        <begin position="805"/>
        <end position="827"/>
    </location>
</feature>
<comment type="similarity">
    <text evidence="2">Belongs to the resistance-nodulation-cell division (RND) (TC 2.A.6) family. MmpL subfamily.</text>
</comment>
<feature type="transmembrane region" description="Helical" evidence="8">
    <location>
        <begin position="184"/>
        <end position="204"/>
    </location>
</feature>
<evidence type="ECO:0000256" key="5">
    <source>
        <dbReference type="ARBA" id="ARBA00022989"/>
    </source>
</evidence>
<feature type="transmembrane region" description="Helical" evidence="8">
    <location>
        <begin position="911"/>
        <end position="939"/>
    </location>
</feature>
<sequence length="979" mass="104374">MTERFIRGLARLKWVVLVAWIAIAVAAMFGLPDLQAIVRQTEQKFIPASSESVVAKQMMEKIDPETTTKSSAIIVYSRDSGMTDHDREWLKNKVSEITARTGKDGVKSVQSAFGTPELASKFQSKDATTEMVIVGFERADNDTKTREAVDRLEDDIKGAPAGSKVALTGSAPISKDFQESSEKGLAKTELLTVGLVLIILLIVFRSPIAPFIPLITIGVSLLLTRGLVALATEYGMTVSSFTESFLIAVLFGAGTDYCILLIQRFREELSADGDKVEALIRTMRTVGKTVVFSASTVFVAFFLIGFAQFGLYQSAVGVSIGVAVTLIAGLTLTPALLMIFGQATFWPSKVKSGQGHGESKLWRGMASLAARRPVAVLLVVVILLAPLTLLFHGKRSFDDLSEINPSFGSVQGFRQVEHAFGSGEVFPVSIALTSSASMRTPEALAVMESASASLAKIEGVSEVRSAVRPLGEQLADLTVTNQLTKTSDALSQMKDGIDKISGGLSSAGDSIVKGQADINKLTDGLHTMSTKTTDAQNGLNQIYKGLQAASTGAKQIAGGLKQSSQLSASMAADLQQLLRAHPELKDDATMKRLLVKQQGLTGGLTGLMNGASKVTQGFMQINPSVAKVAGGLGQLAEGQSQAAAGTEKLGSGLSKLTSGLQDGARGLGDISTGLTSVKEAEAVIGDSQIPGWNLPKVALERPELQQALNYYISKDGKTAKIDVVLSVNPYSPKALVTVDQLRTVLKHSLDGSAITTPSIYVSGRSAQIEEIKDISRSDFVRTGSLVLIGIFIVLMILLRSFLAPLYVLLSLGFNYLVTMGIVEFIFVKLAGKPGLSWSASFFVFLIIVALGVDYSIFLMARFKEEYRPGGISYAMSKAMSTTGGVIISAAVIMGGTFAALMLSGVNTLLQIGAGIVIGLVLYSTVFMGLVVPALANLIGEANWWPFHKREAKQTQDNRDIPTSSNHKHPNNTKNPIDIR</sequence>
<feature type="transmembrane region" description="Helical" evidence="8">
    <location>
        <begin position="779"/>
        <end position="798"/>
    </location>
</feature>
<feature type="transmembrane region" description="Helical" evidence="8">
    <location>
        <begin position="12"/>
        <end position="31"/>
    </location>
</feature>
<dbReference type="GO" id="GO:0005886">
    <property type="term" value="C:plasma membrane"/>
    <property type="evidence" value="ECO:0007669"/>
    <property type="project" value="UniProtKB-SubCell"/>
</dbReference>
<evidence type="ECO:0000256" key="4">
    <source>
        <dbReference type="ARBA" id="ARBA00022692"/>
    </source>
</evidence>
<dbReference type="Gene3D" id="1.20.1640.10">
    <property type="entry name" value="Multidrug efflux transporter AcrB transmembrane domain"/>
    <property type="match status" value="2"/>
</dbReference>
<evidence type="ECO:0000256" key="7">
    <source>
        <dbReference type="SAM" id="MobiDB-lite"/>
    </source>
</evidence>
<dbReference type="GO" id="GO:0022857">
    <property type="term" value="F:transmembrane transporter activity"/>
    <property type="evidence" value="ECO:0007669"/>
    <property type="project" value="InterPro"/>
</dbReference>
<dbReference type="AlphaFoldDB" id="A0A3G9JL50"/>
<feature type="transmembrane region" description="Helical" evidence="8">
    <location>
        <begin position="318"/>
        <end position="341"/>
    </location>
</feature>
<feature type="region of interest" description="Disordered" evidence="7">
    <location>
        <begin position="952"/>
        <end position="979"/>
    </location>
</feature>
<feature type="transmembrane region" description="Helical" evidence="8">
    <location>
        <begin position="881"/>
        <end position="905"/>
    </location>
</feature>
<protein>
    <submittedName>
        <fullName evidence="9">Putative membrane protein YdgH</fullName>
    </submittedName>
</protein>
<evidence type="ECO:0000256" key="8">
    <source>
        <dbReference type="SAM" id="Phobius"/>
    </source>
</evidence>
<reference evidence="9 10" key="1">
    <citation type="submission" date="2018-11" db="EMBL/GenBank/DDBJ databases">
        <title>Complete genome sequence of Paenibacillus baekrokdamisoli strain KCTC 33723.</title>
        <authorList>
            <person name="Kang S.W."/>
            <person name="Lee K.C."/>
            <person name="Kim K.K."/>
            <person name="Kim J.S."/>
            <person name="Kim D.S."/>
            <person name="Ko S.H."/>
            <person name="Yang S.H."/>
            <person name="Lee J.S."/>
        </authorList>
    </citation>
    <scope>NUCLEOTIDE SEQUENCE [LARGE SCALE GENOMIC DNA]</scope>
    <source>
        <strain evidence="9 10">KCTC 33723</strain>
    </source>
</reference>
<dbReference type="Gene3D" id="1.10.287.950">
    <property type="entry name" value="Methyl-accepting chemotaxis protein"/>
    <property type="match status" value="1"/>
</dbReference>
<feature type="transmembrane region" description="Helical" evidence="8">
    <location>
        <begin position="244"/>
        <end position="262"/>
    </location>
</feature>
<comment type="subcellular location">
    <subcellularLocation>
        <location evidence="1">Cell membrane</location>
        <topology evidence="1">Multi-pass membrane protein</topology>
    </subcellularLocation>
</comment>
<dbReference type="PRINTS" id="PR00702">
    <property type="entry name" value="ACRIFLAVINRP"/>
</dbReference>
<keyword evidence="5 8" id="KW-1133">Transmembrane helix</keyword>
<accession>A0A3G9JL50</accession>
<evidence type="ECO:0000313" key="10">
    <source>
        <dbReference type="Proteomes" id="UP000275368"/>
    </source>
</evidence>
<keyword evidence="4 8" id="KW-0812">Transmembrane</keyword>
<keyword evidence="3" id="KW-1003">Cell membrane</keyword>